<keyword evidence="11" id="KW-1185">Reference proteome</keyword>
<comment type="pathway">
    <text evidence="6">Quinol/quinone metabolism; menaquinone biosynthesis.</text>
</comment>
<comment type="caution">
    <text evidence="10">The sequence shown here is derived from an EMBL/GenBank/DDBJ whole genome shotgun (WGS) entry which is preliminary data.</text>
</comment>
<evidence type="ECO:0000256" key="6">
    <source>
        <dbReference type="HAMAP-Rule" id="MF_00993"/>
    </source>
</evidence>
<comment type="similarity">
    <text evidence="6">Belongs to the radical SAM superfamily. MqnE family.</text>
</comment>
<comment type="cofactor">
    <cofactor evidence="6 7">
        <name>[4Fe-4S] cluster</name>
        <dbReference type="ChEBI" id="CHEBI:49883"/>
    </cofactor>
    <text evidence="6 7">Binds 1 [4Fe-4S] cluster. The cluster is coordinated with 3 cysteines and an exchangeable S-adenosyl-L-methionine.</text>
</comment>
<keyword evidence="6" id="KW-0474">Menaquinone biosynthesis</keyword>
<feature type="binding site" evidence="6 7">
    <location>
        <position position="66"/>
    </location>
    <ligand>
        <name>[4Fe-4S] cluster</name>
        <dbReference type="ChEBI" id="CHEBI:49883"/>
        <note>4Fe-4S-S-AdoMet</note>
    </ligand>
</feature>
<dbReference type="PIRSF" id="PIRSF004762">
    <property type="entry name" value="CHP00423"/>
    <property type="match status" value="1"/>
</dbReference>
<reference evidence="10 11" key="1">
    <citation type="submission" date="2013-11" db="EMBL/GenBank/DDBJ databases">
        <title>Metagenomic analysis of a methanogenic consortium involved in long chain n-alkane degradation.</title>
        <authorList>
            <person name="Davidova I.A."/>
            <person name="Callaghan A.V."/>
            <person name="Wawrik B."/>
            <person name="Pruitt S."/>
            <person name="Marks C."/>
            <person name="Duncan K.E."/>
            <person name="Suflita J.M."/>
        </authorList>
    </citation>
    <scope>NUCLEOTIDE SEQUENCE [LARGE SCALE GENOMIC DNA]</scope>
    <source>
        <strain evidence="10 11">SPR</strain>
    </source>
</reference>
<dbReference type="GO" id="GO:0102573">
    <property type="term" value="F:aminodeoxyfutalosine synthase activity"/>
    <property type="evidence" value="ECO:0007669"/>
    <property type="project" value="UniProtKB-EC"/>
</dbReference>
<dbReference type="GO" id="GO:0051539">
    <property type="term" value="F:4 iron, 4 sulfur cluster binding"/>
    <property type="evidence" value="ECO:0007669"/>
    <property type="project" value="UniProtKB-KW"/>
</dbReference>
<dbReference type="SFLD" id="SFLDS00029">
    <property type="entry name" value="Radical_SAM"/>
    <property type="match status" value="1"/>
</dbReference>
<keyword evidence="3 6" id="KW-0479">Metal-binding</keyword>
<dbReference type="Pfam" id="PF04055">
    <property type="entry name" value="Radical_SAM"/>
    <property type="match status" value="1"/>
</dbReference>
<dbReference type="SFLD" id="SFLDG01389">
    <property type="entry name" value="menaquinone_synthsis_involved"/>
    <property type="match status" value="1"/>
</dbReference>
<dbReference type="Gene3D" id="3.20.20.70">
    <property type="entry name" value="Aldolase class I"/>
    <property type="match status" value="1"/>
</dbReference>
<dbReference type="InterPro" id="IPR020050">
    <property type="entry name" value="FO_synthase_su2"/>
</dbReference>
<dbReference type="UniPathway" id="UPA00079"/>
<dbReference type="PANTHER" id="PTHR43076:SF7">
    <property type="entry name" value="AMINODEOXYFUTALOSINE SYNTHASE"/>
    <property type="match status" value="1"/>
</dbReference>
<keyword evidence="5 6" id="KW-0411">Iron-sulfur</keyword>
<organism evidence="10 11">
    <name type="scientific">Dethiosulfatarculus sandiegensis</name>
    <dbReference type="NCBI Taxonomy" id="1429043"/>
    <lineage>
        <taxon>Bacteria</taxon>
        <taxon>Pseudomonadati</taxon>
        <taxon>Thermodesulfobacteriota</taxon>
        <taxon>Desulfarculia</taxon>
        <taxon>Desulfarculales</taxon>
        <taxon>Desulfarculaceae</taxon>
        <taxon>Dethiosulfatarculus</taxon>
    </lineage>
</organism>
<dbReference type="SMART" id="SM00729">
    <property type="entry name" value="Elp3"/>
    <property type="match status" value="1"/>
</dbReference>
<dbReference type="InterPro" id="IPR058240">
    <property type="entry name" value="rSAM_sf"/>
</dbReference>
<dbReference type="GO" id="GO:0005506">
    <property type="term" value="F:iron ion binding"/>
    <property type="evidence" value="ECO:0007669"/>
    <property type="project" value="UniProtKB-UniRule"/>
</dbReference>
<dbReference type="STRING" id="1429043.X474_08380"/>
<dbReference type="PANTHER" id="PTHR43076">
    <property type="entry name" value="FO SYNTHASE (COFH)"/>
    <property type="match status" value="1"/>
</dbReference>
<dbReference type="HAMAP" id="MF_00993">
    <property type="entry name" value="MqnE"/>
    <property type="match status" value="1"/>
</dbReference>
<keyword evidence="1 6" id="KW-0004">4Fe-4S</keyword>
<dbReference type="NCBIfam" id="TIGR00423">
    <property type="entry name" value="CofH family radical SAM protein"/>
    <property type="match status" value="1"/>
</dbReference>
<evidence type="ECO:0000313" key="11">
    <source>
        <dbReference type="Proteomes" id="UP000032233"/>
    </source>
</evidence>
<accession>A0A0D2JFX2</accession>
<dbReference type="EC" id="2.5.1.120" evidence="6"/>
<evidence type="ECO:0000256" key="8">
    <source>
        <dbReference type="PIRSR" id="PIRSR004762-2"/>
    </source>
</evidence>
<dbReference type="NCBIfam" id="TIGR03700">
    <property type="entry name" value="mena_SCO4494"/>
    <property type="match status" value="1"/>
</dbReference>
<protein>
    <recommendedName>
        <fullName evidence="6">Aminodeoxyfutalosine synthase</fullName>
        <shortName evidence="6">AFL synthase</shortName>
        <shortName evidence="6">Aminofutalosine synthase</shortName>
        <ecNumber evidence="6">2.5.1.120</ecNumber>
    </recommendedName>
    <alternativeName>
        <fullName evidence="6">Menaquinone biosynthetic enzyme MqnE</fullName>
    </alternativeName>
</protein>
<dbReference type="CDD" id="cd01335">
    <property type="entry name" value="Radical_SAM"/>
    <property type="match status" value="1"/>
</dbReference>
<comment type="function">
    <text evidence="6">Radical SAM enzyme that catalyzes the addition of the adenosyl radical to the double bond of 3-[(1-carboxyvinyl)oxy]benzoate, leading to aminodeoxyfutalosine (AFL), a key intermediate in the formation of menaquinone (MK, vitamin K2) from chorismate.</text>
</comment>
<dbReference type="GO" id="GO:0009234">
    <property type="term" value="P:menaquinone biosynthetic process"/>
    <property type="evidence" value="ECO:0007669"/>
    <property type="project" value="UniProtKB-UniRule"/>
</dbReference>
<gene>
    <name evidence="6" type="primary">mqnE</name>
    <name evidence="10" type="ORF">X474_08380</name>
</gene>
<dbReference type="InterPro" id="IPR045567">
    <property type="entry name" value="CofH/MnqC-like_C"/>
</dbReference>
<evidence type="ECO:0000259" key="9">
    <source>
        <dbReference type="PROSITE" id="PS51918"/>
    </source>
</evidence>
<evidence type="ECO:0000256" key="1">
    <source>
        <dbReference type="ARBA" id="ARBA00022485"/>
    </source>
</evidence>
<dbReference type="InParanoid" id="A0A0D2JFX2"/>
<dbReference type="InterPro" id="IPR007197">
    <property type="entry name" value="rSAM"/>
</dbReference>
<evidence type="ECO:0000256" key="3">
    <source>
        <dbReference type="ARBA" id="ARBA00022723"/>
    </source>
</evidence>
<feature type="binding site" evidence="8">
    <location>
        <position position="72"/>
    </location>
    <ligand>
        <name>S-adenosyl-L-methionine</name>
        <dbReference type="ChEBI" id="CHEBI:59789"/>
    </ligand>
</feature>
<comment type="catalytic activity">
    <reaction evidence="6">
        <text>3-[(1-carboxyvinyl)-oxy]benzoate + S-adenosyl-L-methionine + H2O = 6-amino-6-deoxyfutalosine + hydrogencarbonate + L-methionine + H(+)</text>
        <dbReference type="Rhea" id="RHEA:33075"/>
        <dbReference type="ChEBI" id="CHEBI:15377"/>
        <dbReference type="ChEBI" id="CHEBI:15378"/>
        <dbReference type="ChEBI" id="CHEBI:17544"/>
        <dbReference type="ChEBI" id="CHEBI:57844"/>
        <dbReference type="ChEBI" id="CHEBI:59789"/>
        <dbReference type="ChEBI" id="CHEBI:64286"/>
        <dbReference type="ChEBI" id="CHEBI:76981"/>
        <dbReference type="EC" id="2.5.1.120"/>
    </reaction>
</comment>
<dbReference type="AlphaFoldDB" id="A0A0D2JFX2"/>
<dbReference type="SFLD" id="SFLDF00342">
    <property type="entry name" value="cyclic_dehypoxanthine_futalosi"/>
    <property type="match status" value="1"/>
</dbReference>
<feature type="domain" description="Radical SAM core" evidence="9">
    <location>
        <begin position="52"/>
        <end position="285"/>
    </location>
</feature>
<proteinExistence type="inferred from homology"/>
<feature type="binding site" evidence="6 7">
    <location>
        <position position="70"/>
    </location>
    <ligand>
        <name>[4Fe-4S] cluster</name>
        <dbReference type="ChEBI" id="CHEBI:49883"/>
        <note>4Fe-4S-S-AdoMet</note>
    </ligand>
</feature>
<name>A0A0D2JFX2_9BACT</name>
<keyword evidence="4 6" id="KW-0408">Iron</keyword>
<evidence type="ECO:0000313" key="10">
    <source>
        <dbReference type="EMBL" id="KIX14586.1"/>
    </source>
</evidence>
<feature type="binding site" evidence="6 7">
    <location>
        <position position="73"/>
    </location>
    <ligand>
        <name>[4Fe-4S] cluster</name>
        <dbReference type="ChEBI" id="CHEBI:49883"/>
        <note>4Fe-4S-S-AdoMet</note>
    </ligand>
</feature>
<dbReference type="Pfam" id="PF19288">
    <property type="entry name" value="CofH_C"/>
    <property type="match status" value="1"/>
</dbReference>
<dbReference type="InterPro" id="IPR022432">
    <property type="entry name" value="MqnE"/>
</dbReference>
<dbReference type="GO" id="GO:0044689">
    <property type="term" value="F:7,8-didemethyl-8-hydroxy-5-deazariboflavin synthase activity"/>
    <property type="evidence" value="ECO:0007669"/>
    <property type="project" value="TreeGrafter"/>
</dbReference>
<dbReference type="EMBL" id="AZAC01000010">
    <property type="protein sequence ID" value="KIX14586.1"/>
    <property type="molecule type" value="Genomic_DNA"/>
</dbReference>
<keyword evidence="2 6" id="KW-0949">S-adenosyl-L-methionine</keyword>
<dbReference type="SFLD" id="SFLDG01064">
    <property type="entry name" value="F420__menaquinone_cofactor_bio"/>
    <property type="match status" value="1"/>
</dbReference>
<dbReference type="InterPro" id="IPR013785">
    <property type="entry name" value="Aldolase_TIM"/>
</dbReference>
<dbReference type="InterPro" id="IPR034405">
    <property type="entry name" value="F420"/>
</dbReference>
<dbReference type="SFLD" id="SFLDF00343">
    <property type="entry name" value="aminofutalosine_synthase_(mqnE"/>
    <property type="match status" value="1"/>
</dbReference>
<evidence type="ECO:0000256" key="5">
    <source>
        <dbReference type="ARBA" id="ARBA00023014"/>
    </source>
</evidence>
<dbReference type="PATRIC" id="fig|1429043.3.peg.1771"/>
<evidence type="ECO:0000256" key="4">
    <source>
        <dbReference type="ARBA" id="ARBA00023004"/>
    </source>
</evidence>
<sequence>MQDKELLPTAKKLAQGKRLNRQDGLLLMTTADIYGLGAMAQAARQAKNQDKTYYILNRHLNYTNICANQCRFCAFWRTENHESAILLTPAEAAAKAAEIPQGQVDEFHIVGGCHPTLTLDYYLELFQALSKVHPTAALKAFTAVEIDHIARVSGLSAEEVLDALILAGLGALTGGGAEVFSPRVRQELCPRKASGKRWLEVSALAHKRGIPTNATLLYGHIETPEERVDHLLALREQQDLTGGFNAFIPLSFHPTNTFLSDLEPTTGLDDLRVVAVSRLLLDNFPHIKSYWVMLGRKLAQLALLFGADDLEGTVVEEHISHDAGATTAQGLTEPQLLKMIQAAGLKAVRRDSYYRPIYD</sequence>
<dbReference type="Proteomes" id="UP000032233">
    <property type="component" value="Unassembled WGS sequence"/>
</dbReference>
<keyword evidence="6" id="KW-0808">Transferase</keyword>
<feature type="binding site" evidence="8">
    <location>
        <position position="178"/>
    </location>
    <ligand>
        <name>S-adenosyl-L-methionine</name>
        <dbReference type="ChEBI" id="CHEBI:59789"/>
    </ligand>
</feature>
<dbReference type="InterPro" id="IPR006638">
    <property type="entry name" value="Elp3/MiaA/NifB-like_rSAM"/>
</dbReference>
<dbReference type="SUPFAM" id="SSF102114">
    <property type="entry name" value="Radical SAM enzymes"/>
    <property type="match status" value="1"/>
</dbReference>
<evidence type="ECO:0000256" key="2">
    <source>
        <dbReference type="ARBA" id="ARBA00022691"/>
    </source>
</evidence>
<evidence type="ECO:0000256" key="7">
    <source>
        <dbReference type="PIRSR" id="PIRSR004762-1"/>
    </source>
</evidence>
<dbReference type="PROSITE" id="PS51918">
    <property type="entry name" value="RADICAL_SAM"/>
    <property type="match status" value="1"/>
</dbReference>